<dbReference type="EMBL" id="KI913968">
    <property type="protein sequence ID" value="ETV98917.1"/>
    <property type="molecule type" value="Genomic_DNA"/>
</dbReference>
<evidence type="ECO:0008006" key="4">
    <source>
        <dbReference type="Google" id="ProtNLM"/>
    </source>
</evidence>
<proteinExistence type="predicted"/>
<reference evidence="3" key="1">
    <citation type="submission" date="2013-12" db="EMBL/GenBank/DDBJ databases">
        <title>The Genome Sequence of Aphanomyces invadans NJM9701.</title>
        <authorList>
            <consortium name="The Broad Institute Genomics Platform"/>
            <person name="Russ C."/>
            <person name="Tyler B."/>
            <person name="van West P."/>
            <person name="Dieguez-Uribeondo J."/>
            <person name="Young S.K."/>
            <person name="Zeng Q."/>
            <person name="Gargeya S."/>
            <person name="Fitzgerald M."/>
            <person name="Abouelleil A."/>
            <person name="Alvarado L."/>
            <person name="Chapman S.B."/>
            <person name="Gainer-Dewar J."/>
            <person name="Goldberg J."/>
            <person name="Griggs A."/>
            <person name="Gujja S."/>
            <person name="Hansen M."/>
            <person name="Howarth C."/>
            <person name="Imamovic A."/>
            <person name="Ireland A."/>
            <person name="Larimer J."/>
            <person name="McCowan C."/>
            <person name="Murphy C."/>
            <person name="Pearson M."/>
            <person name="Poon T.W."/>
            <person name="Priest M."/>
            <person name="Roberts A."/>
            <person name="Saif S."/>
            <person name="Shea T."/>
            <person name="Sykes S."/>
            <person name="Wortman J."/>
            <person name="Nusbaum C."/>
            <person name="Birren B."/>
        </authorList>
    </citation>
    <scope>NUCLEOTIDE SEQUENCE [LARGE SCALE GENOMIC DNA]</scope>
    <source>
        <strain evidence="3">NJM9701</strain>
    </source>
</reference>
<protein>
    <recommendedName>
        <fullName evidence="4">Transmembrane protein</fullName>
    </recommendedName>
</protein>
<dbReference type="AlphaFoldDB" id="A0A024U018"/>
<gene>
    <name evidence="3" type="ORF">H310_08406</name>
</gene>
<evidence type="ECO:0000256" key="2">
    <source>
        <dbReference type="SAM" id="Phobius"/>
    </source>
</evidence>
<feature type="compositionally biased region" description="Low complexity" evidence="1">
    <location>
        <begin position="93"/>
        <end position="111"/>
    </location>
</feature>
<feature type="compositionally biased region" description="Basic residues" evidence="1">
    <location>
        <begin position="69"/>
        <end position="92"/>
    </location>
</feature>
<keyword evidence="2" id="KW-0812">Transmembrane</keyword>
<feature type="region of interest" description="Disordered" evidence="1">
    <location>
        <begin position="62"/>
        <end position="125"/>
    </location>
</feature>
<feature type="transmembrane region" description="Helical" evidence="2">
    <location>
        <begin position="166"/>
        <end position="188"/>
    </location>
</feature>
<accession>A0A024U018</accession>
<evidence type="ECO:0000313" key="3">
    <source>
        <dbReference type="EMBL" id="ETV98917.1"/>
    </source>
</evidence>
<feature type="region of interest" description="Disordered" evidence="1">
    <location>
        <begin position="294"/>
        <end position="325"/>
    </location>
</feature>
<organism evidence="3">
    <name type="scientific">Aphanomyces invadans</name>
    <dbReference type="NCBI Taxonomy" id="157072"/>
    <lineage>
        <taxon>Eukaryota</taxon>
        <taxon>Sar</taxon>
        <taxon>Stramenopiles</taxon>
        <taxon>Oomycota</taxon>
        <taxon>Saprolegniomycetes</taxon>
        <taxon>Saprolegniales</taxon>
        <taxon>Verrucalvaceae</taxon>
        <taxon>Aphanomyces</taxon>
    </lineage>
</organism>
<name>A0A024U018_9STRA</name>
<keyword evidence="2" id="KW-1133">Transmembrane helix</keyword>
<feature type="compositionally biased region" description="Polar residues" evidence="1">
    <location>
        <begin position="116"/>
        <end position="125"/>
    </location>
</feature>
<keyword evidence="2" id="KW-0472">Membrane</keyword>
<sequence length="355" mass="37559">MQFTSSIAGRYRPPAIVRAASLRVDQMTSAVLTTLTLVCPWLCASSASLSMAGDADNMASRLLKDKSKAPKKKKPTKKPTKKQHSTKPHTKKPATTTKSSRSSKANANKSAGGLHSSPSSTPALTTIEPSKVPLVANAKAVSSNNAGAAPQLSSGKADDGMSTGTLAGIIAAAVGGIALVALVALFVVRRSRKEKQRRIKSVLENDFEEFEDAASQRPAYRSTLSSNAKSYPSIHDMEAAQPPEDGRWASELVTEELQRNRRHSDVSKSMVSVNDTILLRGATTDANALSSLVDMESDESDSDESDDDEVDSPPPRGLAAPKKTVKAASTEFEFAELTDDVEAGAAKSASKETCL</sequence>
<dbReference type="OrthoDB" id="10398436at2759"/>
<dbReference type="GeneID" id="20085456"/>
<feature type="compositionally biased region" description="Acidic residues" evidence="1">
    <location>
        <begin position="295"/>
        <end position="311"/>
    </location>
</feature>
<dbReference type="RefSeq" id="XP_008872345.1">
    <property type="nucleotide sequence ID" value="XM_008874123.1"/>
</dbReference>
<dbReference type="VEuPathDB" id="FungiDB:H310_08406"/>
<evidence type="ECO:0000256" key="1">
    <source>
        <dbReference type="SAM" id="MobiDB-lite"/>
    </source>
</evidence>
<feature type="region of interest" description="Disordered" evidence="1">
    <location>
        <begin position="211"/>
        <end position="246"/>
    </location>
</feature>